<dbReference type="OrthoDB" id="597977at2"/>
<accession>A0A562LXR1</accession>
<dbReference type="InterPro" id="IPR041657">
    <property type="entry name" value="HTH_17"/>
</dbReference>
<protein>
    <submittedName>
        <fullName evidence="2">AlpA family transcriptional regulator</fullName>
    </submittedName>
</protein>
<dbReference type="NCBIfam" id="TIGR01764">
    <property type="entry name" value="excise"/>
    <property type="match status" value="1"/>
</dbReference>
<evidence type="ECO:0000313" key="2">
    <source>
        <dbReference type="EMBL" id="TWI12352.1"/>
    </source>
</evidence>
<name>A0A562LXR1_9FLAO</name>
<proteinExistence type="predicted"/>
<dbReference type="GO" id="GO:0003677">
    <property type="term" value="F:DNA binding"/>
    <property type="evidence" value="ECO:0007669"/>
    <property type="project" value="InterPro"/>
</dbReference>
<keyword evidence="3" id="KW-1185">Reference proteome</keyword>
<dbReference type="Pfam" id="PF12728">
    <property type="entry name" value="HTH_17"/>
    <property type="match status" value="1"/>
</dbReference>
<evidence type="ECO:0000313" key="3">
    <source>
        <dbReference type="Proteomes" id="UP000319848"/>
    </source>
</evidence>
<dbReference type="Proteomes" id="UP000319848">
    <property type="component" value="Unassembled WGS sequence"/>
</dbReference>
<comment type="caution">
    <text evidence="2">The sequence shown here is derived from an EMBL/GenBank/DDBJ whole genome shotgun (WGS) entry which is preliminary data.</text>
</comment>
<gene>
    <name evidence="2" type="ORF">IP98_01564</name>
</gene>
<feature type="domain" description="Helix-turn-helix" evidence="1">
    <location>
        <begin position="25"/>
        <end position="72"/>
    </location>
</feature>
<dbReference type="EMBL" id="VLKQ01000006">
    <property type="protein sequence ID" value="TWI12352.1"/>
    <property type="molecule type" value="Genomic_DNA"/>
</dbReference>
<dbReference type="AlphaFoldDB" id="A0A562LXR1"/>
<dbReference type="InterPro" id="IPR010093">
    <property type="entry name" value="SinI_DNA-bd"/>
</dbReference>
<organism evidence="2 3">
    <name type="scientific">Flavobacterium cauense R2A-7</name>
    <dbReference type="NCBI Taxonomy" id="1341154"/>
    <lineage>
        <taxon>Bacteria</taxon>
        <taxon>Pseudomonadati</taxon>
        <taxon>Bacteroidota</taxon>
        <taxon>Flavobacteriia</taxon>
        <taxon>Flavobacteriales</taxon>
        <taxon>Flavobacteriaceae</taxon>
        <taxon>Flavobacterium</taxon>
    </lineage>
</organism>
<evidence type="ECO:0000259" key="1">
    <source>
        <dbReference type="Pfam" id="PF12728"/>
    </source>
</evidence>
<reference evidence="2 3" key="1">
    <citation type="journal article" date="2015" name="Stand. Genomic Sci.">
        <title>Genomic Encyclopedia of Bacterial and Archaeal Type Strains, Phase III: the genomes of soil and plant-associated and newly described type strains.</title>
        <authorList>
            <person name="Whitman W.B."/>
            <person name="Woyke T."/>
            <person name="Klenk H.P."/>
            <person name="Zhou Y."/>
            <person name="Lilburn T.G."/>
            <person name="Beck B.J."/>
            <person name="De Vos P."/>
            <person name="Vandamme P."/>
            <person name="Eisen J.A."/>
            <person name="Garrity G."/>
            <person name="Hugenholtz P."/>
            <person name="Kyrpides N.C."/>
        </authorList>
    </citation>
    <scope>NUCLEOTIDE SEQUENCE [LARGE SCALE GENOMIC DNA]</scope>
    <source>
        <strain evidence="2 3">CGMCC 1.7270</strain>
    </source>
</reference>
<dbReference type="RefSeq" id="WP_035117660.1">
    <property type="nucleotide sequence ID" value="NZ_AVBI01000014.1"/>
</dbReference>
<sequence>MDIIQKLLEIEALLKRQHAFNKEILTLDEAANYLCLSKSALYKITSRKEIPFYNPGGKKIYFRRIDLENWVLESKSMSIDEIGEEIDSYLSRTQKSKL</sequence>